<dbReference type="GO" id="GO:0055085">
    <property type="term" value="P:transmembrane transport"/>
    <property type="evidence" value="ECO:0007669"/>
    <property type="project" value="InterPro"/>
</dbReference>
<dbReference type="PROSITE" id="PS50928">
    <property type="entry name" value="ABC_TM1"/>
    <property type="match status" value="1"/>
</dbReference>
<accession>A0A6J4ULK4</accession>
<feature type="transmembrane region" description="Helical" evidence="6">
    <location>
        <begin position="20"/>
        <end position="43"/>
    </location>
</feature>
<feature type="transmembrane region" description="Helical" evidence="6">
    <location>
        <begin position="50"/>
        <end position="72"/>
    </location>
</feature>
<evidence type="ECO:0000256" key="6">
    <source>
        <dbReference type="RuleBase" id="RU363032"/>
    </source>
</evidence>
<dbReference type="EMBL" id="CADCWI010000069">
    <property type="protein sequence ID" value="CAA9554399.1"/>
    <property type="molecule type" value="Genomic_DNA"/>
</dbReference>
<evidence type="ECO:0000256" key="3">
    <source>
        <dbReference type="ARBA" id="ARBA00022692"/>
    </source>
</evidence>
<feature type="transmembrane region" description="Helical" evidence="6">
    <location>
        <begin position="177"/>
        <end position="196"/>
    </location>
</feature>
<dbReference type="GO" id="GO:0031460">
    <property type="term" value="P:glycine betaine transport"/>
    <property type="evidence" value="ECO:0007669"/>
    <property type="project" value="TreeGrafter"/>
</dbReference>
<feature type="domain" description="ABC transmembrane type-1" evidence="7">
    <location>
        <begin position="17"/>
        <end position="196"/>
    </location>
</feature>
<proteinExistence type="inferred from homology"/>
<feature type="transmembrane region" description="Helical" evidence="6">
    <location>
        <begin position="78"/>
        <end position="95"/>
    </location>
</feature>
<evidence type="ECO:0000256" key="4">
    <source>
        <dbReference type="ARBA" id="ARBA00022989"/>
    </source>
</evidence>
<dbReference type="InterPro" id="IPR035906">
    <property type="entry name" value="MetI-like_sf"/>
</dbReference>
<evidence type="ECO:0000313" key="8">
    <source>
        <dbReference type="EMBL" id="CAA9554399.1"/>
    </source>
</evidence>
<evidence type="ECO:0000256" key="5">
    <source>
        <dbReference type="ARBA" id="ARBA00023136"/>
    </source>
</evidence>
<evidence type="ECO:0000259" key="7">
    <source>
        <dbReference type="PROSITE" id="PS50928"/>
    </source>
</evidence>
<evidence type="ECO:0000256" key="2">
    <source>
        <dbReference type="ARBA" id="ARBA00022448"/>
    </source>
</evidence>
<dbReference type="PANTHER" id="PTHR30177">
    <property type="entry name" value="GLYCINE BETAINE/L-PROLINE TRANSPORT SYSTEM PERMEASE PROTEIN PROW"/>
    <property type="match status" value="1"/>
</dbReference>
<sequence>MSLQYLRQNWDDVIARTIEHLQISLLALALALPIAILLGILAVRFASLRFSILAVIGVLYTVPSLVVLVFLIPSQGIGNRPILIMLVMYAQLFLVRNIVAGLRGVDPATLEAAWGVGMTGTQVFRRVWLPLALPVIIAGIRIALVTIIGLAVFGGLISGGGLGRILFEGIARDYPSMVLAGIIAITALSLVVDLTLRGLERFTPVSRALRSTR</sequence>
<dbReference type="AlphaFoldDB" id="A0A6J4ULK4"/>
<dbReference type="SUPFAM" id="SSF161098">
    <property type="entry name" value="MetI-like"/>
    <property type="match status" value="1"/>
</dbReference>
<comment type="subcellular location">
    <subcellularLocation>
        <location evidence="1 6">Cell membrane</location>
        <topology evidence="1 6">Multi-pass membrane protein</topology>
    </subcellularLocation>
</comment>
<organism evidence="8">
    <name type="scientific">uncultured Thermomicrobiales bacterium</name>
    <dbReference type="NCBI Taxonomy" id="1645740"/>
    <lineage>
        <taxon>Bacteria</taxon>
        <taxon>Pseudomonadati</taxon>
        <taxon>Thermomicrobiota</taxon>
        <taxon>Thermomicrobia</taxon>
        <taxon>Thermomicrobiales</taxon>
        <taxon>environmental samples</taxon>
    </lineage>
</organism>
<evidence type="ECO:0000256" key="1">
    <source>
        <dbReference type="ARBA" id="ARBA00004651"/>
    </source>
</evidence>
<keyword evidence="4 6" id="KW-1133">Transmembrane helix</keyword>
<dbReference type="InterPro" id="IPR051204">
    <property type="entry name" value="ABC_transp_perm/SBD"/>
</dbReference>
<comment type="similarity">
    <text evidence="6">Belongs to the binding-protein-dependent transport system permease family.</text>
</comment>
<dbReference type="InterPro" id="IPR000515">
    <property type="entry name" value="MetI-like"/>
</dbReference>
<dbReference type="Pfam" id="PF00528">
    <property type="entry name" value="BPD_transp_1"/>
    <property type="match status" value="1"/>
</dbReference>
<dbReference type="CDD" id="cd06261">
    <property type="entry name" value="TM_PBP2"/>
    <property type="match status" value="1"/>
</dbReference>
<keyword evidence="3 6" id="KW-0812">Transmembrane</keyword>
<gene>
    <name evidence="8" type="ORF">AVDCRST_MAG43-1336</name>
</gene>
<feature type="transmembrane region" description="Helical" evidence="6">
    <location>
        <begin position="127"/>
        <end position="157"/>
    </location>
</feature>
<keyword evidence="5 6" id="KW-0472">Membrane</keyword>
<protein>
    <recommendedName>
        <fullName evidence="7">ABC transmembrane type-1 domain-containing protein</fullName>
    </recommendedName>
</protein>
<dbReference type="GO" id="GO:0005886">
    <property type="term" value="C:plasma membrane"/>
    <property type="evidence" value="ECO:0007669"/>
    <property type="project" value="UniProtKB-SubCell"/>
</dbReference>
<keyword evidence="2 6" id="KW-0813">Transport</keyword>
<dbReference type="Gene3D" id="1.10.3720.10">
    <property type="entry name" value="MetI-like"/>
    <property type="match status" value="1"/>
</dbReference>
<dbReference type="PANTHER" id="PTHR30177:SF4">
    <property type="entry name" value="OSMOPROTECTANT IMPORT PERMEASE PROTEIN OSMW"/>
    <property type="match status" value="1"/>
</dbReference>
<name>A0A6J4ULK4_9BACT</name>
<reference evidence="8" key="1">
    <citation type="submission" date="2020-02" db="EMBL/GenBank/DDBJ databases">
        <authorList>
            <person name="Meier V. D."/>
        </authorList>
    </citation>
    <scope>NUCLEOTIDE SEQUENCE</scope>
    <source>
        <strain evidence="8">AVDCRST_MAG43</strain>
    </source>
</reference>